<dbReference type="GO" id="GO:0020037">
    <property type="term" value="F:heme binding"/>
    <property type="evidence" value="ECO:0007669"/>
    <property type="project" value="InterPro"/>
</dbReference>
<evidence type="ECO:0000313" key="9">
    <source>
        <dbReference type="EMBL" id="MBH8564327.1"/>
    </source>
</evidence>
<evidence type="ECO:0000256" key="4">
    <source>
        <dbReference type="ARBA" id="ARBA00023002"/>
    </source>
</evidence>
<dbReference type="GO" id="GO:0016705">
    <property type="term" value="F:oxidoreductase activity, acting on paired donors, with incorporation or reduction of molecular oxygen"/>
    <property type="evidence" value="ECO:0007669"/>
    <property type="project" value="InterPro"/>
</dbReference>
<accession>A0A8J7HRH0</accession>
<organism evidence="9 10">
    <name type="scientific">Amazonocrinis nigriterrae CENA67</name>
    <dbReference type="NCBI Taxonomy" id="2794033"/>
    <lineage>
        <taxon>Bacteria</taxon>
        <taxon>Bacillati</taxon>
        <taxon>Cyanobacteriota</taxon>
        <taxon>Cyanophyceae</taxon>
        <taxon>Nostocales</taxon>
        <taxon>Nostocaceae</taxon>
        <taxon>Amazonocrinis</taxon>
        <taxon>Amazonocrinis nigriterrae</taxon>
    </lineage>
</organism>
<dbReference type="EMBL" id="JAECZC010000040">
    <property type="protein sequence ID" value="MBH8564327.1"/>
    <property type="molecule type" value="Genomic_DNA"/>
</dbReference>
<dbReference type="Pfam" id="PF00067">
    <property type="entry name" value="p450"/>
    <property type="match status" value="1"/>
</dbReference>
<dbReference type="InterPro" id="IPR036396">
    <property type="entry name" value="Cyt_P450_sf"/>
</dbReference>
<comment type="caution">
    <text evidence="9">The sequence shown here is derived from an EMBL/GenBank/DDBJ whole genome shotgun (WGS) entry which is preliminary data.</text>
</comment>
<dbReference type="RefSeq" id="WP_198126173.1">
    <property type="nucleotide sequence ID" value="NZ_JAECZC010000040.1"/>
</dbReference>
<protein>
    <submittedName>
        <fullName evidence="9">Cytochrome P450</fullName>
    </submittedName>
</protein>
<dbReference type="InterPro" id="IPR050196">
    <property type="entry name" value="Cytochrome_P450_Monoox"/>
</dbReference>
<dbReference type="PANTHER" id="PTHR24291:SF50">
    <property type="entry name" value="BIFUNCTIONAL ALBAFLAVENONE MONOOXYGENASE_TERPENE SYNTHASE"/>
    <property type="match status" value="1"/>
</dbReference>
<dbReference type="PRINTS" id="PR00463">
    <property type="entry name" value="EP450I"/>
</dbReference>
<feature type="binding site" description="axial binding residue" evidence="7">
    <location>
        <position position="393"/>
    </location>
    <ligand>
        <name>heme</name>
        <dbReference type="ChEBI" id="CHEBI:30413"/>
    </ligand>
    <ligandPart>
        <name>Fe</name>
        <dbReference type="ChEBI" id="CHEBI:18248"/>
    </ligandPart>
</feature>
<dbReference type="CDD" id="cd11053">
    <property type="entry name" value="CYP110-like"/>
    <property type="match status" value="1"/>
</dbReference>
<dbReference type="PANTHER" id="PTHR24291">
    <property type="entry name" value="CYTOCHROME P450 FAMILY 4"/>
    <property type="match status" value="1"/>
</dbReference>
<dbReference type="SUPFAM" id="SSF48264">
    <property type="entry name" value="Cytochrome P450"/>
    <property type="match status" value="1"/>
</dbReference>
<gene>
    <name evidence="9" type="ORF">I8748_19405</name>
</gene>
<evidence type="ECO:0000256" key="6">
    <source>
        <dbReference type="ARBA" id="ARBA00023033"/>
    </source>
</evidence>
<reference evidence="9 10" key="1">
    <citation type="journal article" date="2021" name="Int. J. Syst. Evol. Microbiol.">
        <title>Amazonocrinis nigriterrae gen. nov., sp. nov., Atlanticothrix silvestris gen. nov., sp. nov. and Dendronalium phyllosphericum gen. nov., sp. nov., nostocacean cyanobacteria from Brazilian environments.</title>
        <authorList>
            <person name="Alvarenga D.O."/>
            <person name="Andreote A.P.D."/>
            <person name="Branco L.H.Z."/>
            <person name="Delbaje E."/>
            <person name="Cruz R.B."/>
            <person name="Varani A.M."/>
            <person name="Fiore M.F."/>
        </authorList>
    </citation>
    <scope>NUCLEOTIDE SEQUENCE [LARGE SCALE GENOMIC DNA]</scope>
    <source>
        <strain evidence="9 10">CENA67</strain>
    </source>
</reference>
<evidence type="ECO:0000256" key="2">
    <source>
        <dbReference type="ARBA" id="ARBA00022617"/>
    </source>
</evidence>
<dbReference type="PRINTS" id="PR00385">
    <property type="entry name" value="P450"/>
</dbReference>
<dbReference type="GO" id="GO:0005506">
    <property type="term" value="F:iron ion binding"/>
    <property type="evidence" value="ECO:0007669"/>
    <property type="project" value="InterPro"/>
</dbReference>
<evidence type="ECO:0000256" key="8">
    <source>
        <dbReference type="SAM" id="MobiDB-lite"/>
    </source>
</evidence>
<dbReference type="AlphaFoldDB" id="A0A8J7HRH0"/>
<dbReference type="InterPro" id="IPR001128">
    <property type="entry name" value="Cyt_P450"/>
</dbReference>
<evidence type="ECO:0000256" key="1">
    <source>
        <dbReference type="ARBA" id="ARBA00010617"/>
    </source>
</evidence>
<comment type="similarity">
    <text evidence="1">Belongs to the cytochrome P450 family.</text>
</comment>
<proteinExistence type="inferred from homology"/>
<feature type="compositionally biased region" description="Polar residues" evidence="8">
    <location>
        <begin position="451"/>
        <end position="466"/>
    </location>
</feature>
<dbReference type="Proteomes" id="UP000632766">
    <property type="component" value="Unassembled WGS sequence"/>
</dbReference>
<keyword evidence="10" id="KW-1185">Reference proteome</keyword>
<name>A0A8J7HRH0_9NOST</name>
<sequence>MQLPNRIKSPSLLQKIQWIFDPMGYMESSAQQYPDLFTGEVVGFGNTLVFVSHPQAMQQILTSQRSKFAADGKLNQILQPILGEYSLIMLGGAPHKRRRQLLMPSFHGDRMRAYGHLFDDIAAKVFSQLSIGQTFQARTATQEISLQVISQVLLGLHEGERCEQLMQLIVSMLDVFDSPLTSSFLLLPFLQQDLGAKSPWGGFVRRRQQVNELLHAEIVERRQKLDPDRIDILSLLMDATDEAGQPMTDEELRDEIKTLMFGGYETAATAMAWALYWIHRKPEVKEKLLQELDTLGDSPDPMTIFRLPYLTAICNETLRIYPIVMLTLPTLVQEPVDILGYSLEPGTVAVGSIYLMHQREDLYPQPKEFRPERFLERQFTPYEFMPFGGVRRCIGEAMAIFEMKVVLAKILSTYELALVEQRPVRPQRRGVTLAPTSGIKLVITGRRQRQKSPMTTATTPTPLVGR</sequence>
<dbReference type="GO" id="GO:0004497">
    <property type="term" value="F:monooxygenase activity"/>
    <property type="evidence" value="ECO:0007669"/>
    <property type="project" value="UniProtKB-KW"/>
</dbReference>
<keyword evidence="5 7" id="KW-0408">Iron</keyword>
<evidence type="ECO:0000256" key="3">
    <source>
        <dbReference type="ARBA" id="ARBA00022723"/>
    </source>
</evidence>
<evidence type="ECO:0000313" key="10">
    <source>
        <dbReference type="Proteomes" id="UP000632766"/>
    </source>
</evidence>
<keyword evidence="2 7" id="KW-0349">Heme</keyword>
<keyword evidence="4" id="KW-0560">Oxidoreductase</keyword>
<dbReference type="Gene3D" id="1.10.630.10">
    <property type="entry name" value="Cytochrome P450"/>
    <property type="match status" value="1"/>
</dbReference>
<evidence type="ECO:0000256" key="5">
    <source>
        <dbReference type="ARBA" id="ARBA00023004"/>
    </source>
</evidence>
<keyword evidence="6" id="KW-0503">Monooxygenase</keyword>
<feature type="region of interest" description="Disordered" evidence="8">
    <location>
        <begin position="446"/>
        <end position="466"/>
    </location>
</feature>
<comment type="cofactor">
    <cofactor evidence="7">
        <name>heme</name>
        <dbReference type="ChEBI" id="CHEBI:30413"/>
    </cofactor>
</comment>
<dbReference type="InterPro" id="IPR002401">
    <property type="entry name" value="Cyt_P450_E_grp-I"/>
</dbReference>
<evidence type="ECO:0000256" key="7">
    <source>
        <dbReference type="PIRSR" id="PIRSR602401-1"/>
    </source>
</evidence>
<keyword evidence="3 7" id="KW-0479">Metal-binding</keyword>